<accession>A0A7D6GVP8</accession>
<feature type="transmembrane region" description="Helical" evidence="2">
    <location>
        <begin position="155"/>
        <end position="177"/>
    </location>
</feature>
<name>A0A7D6GVP8_9EURY</name>
<proteinExistence type="predicted"/>
<keyword evidence="4" id="KW-1185">Reference proteome</keyword>
<dbReference type="GeneID" id="56145077"/>
<dbReference type="AlphaFoldDB" id="A0A7D6GVP8"/>
<dbReference type="EMBL" id="CP059154">
    <property type="protein sequence ID" value="QLK25886.1"/>
    <property type="molecule type" value="Genomic_DNA"/>
</dbReference>
<feature type="compositionally biased region" description="Acidic residues" evidence="1">
    <location>
        <begin position="68"/>
        <end position="78"/>
    </location>
</feature>
<evidence type="ECO:0000313" key="3">
    <source>
        <dbReference type="EMBL" id="QLK25886.1"/>
    </source>
</evidence>
<feature type="compositionally biased region" description="Polar residues" evidence="1">
    <location>
        <begin position="79"/>
        <end position="91"/>
    </location>
</feature>
<feature type="compositionally biased region" description="Basic and acidic residues" evidence="1">
    <location>
        <begin position="1"/>
        <end position="15"/>
    </location>
</feature>
<keyword evidence="2" id="KW-0472">Membrane</keyword>
<keyword evidence="2" id="KW-0812">Transmembrane</keyword>
<organism evidence="3 4">
    <name type="scientific">Natrinema zhouii</name>
    <dbReference type="NCBI Taxonomy" id="1710539"/>
    <lineage>
        <taxon>Archaea</taxon>
        <taxon>Methanobacteriati</taxon>
        <taxon>Methanobacteriota</taxon>
        <taxon>Stenosarchaea group</taxon>
        <taxon>Halobacteria</taxon>
        <taxon>Halobacteriales</taxon>
        <taxon>Natrialbaceae</taxon>
        <taxon>Natrinema</taxon>
    </lineage>
</organism>
<dbReference type="KEGG" id="nay:HYG81_17690"/>
<protein>
    <submittedName>
        <fullName evidence="3">DUF456 domain-containing protein</fullName>
    </submittedName>
</protein>
<gene>
    <name evidence="3" type="ORF">HYG81_17690</name>
</gene>
<dbReference type="OrthoDB" id="242095at2157"/>
<dbReference type="RefSeq" id="WP_180841067.1">
    <property type="nucleotide sequence ID" value="NZ_CP059154.1"/>
</dbReference>
<feature type="transmembrane region" description="Helical" evidence="2">
    <location>
        <begin position="106"/>
        <end position="123"/>
    </location>
</feature>
<evidence type="ECO:0000256" key="2">
    <source>
        <dbReference type="SAM" id="Phobius"/>
    </source>
</evidence>
<sequence>MSDRSDEVTESRESDAPATDNLLEETDRLLSESGVDIDDGSPETGGTSPSAAGGDTGPDSLTGFDYMQDAEPESDEQSGVESDTGTSRSWLSPVTSRLSLGRYFSPKAYVALVGVLSAGVLAGTTVLPFAGRMIGMFTVAFTVGLLASKRRYLEMSAAGVSVGAVAAVLGNIVLTAVGSGQSLIAVGATVGLLASVVGYYFGRDLRDGLSQDID</sequence>
<dbReference type="Proteomes" id="UP000510869">
    <property type="component" value="Chromosome"/>
</dbReference>
<evidence type="ECO:0000313" key="4">
    <source>
        <dbReference type="Proteomes" id="UP000510869"/>
    </source>
</evidence>
<feature type="transmembrane region" description="Helical" evidence="2">
    <location>
        <begin position="183"/>
        <end position="201"/>
    </location>
</feature>
<feature type="region of interest" description="Disordered" evidence="1">
    <location>
        <begin position="1"/>
        <end position="91"/>
    </location>
</feature>
<evidence type="ECO:0000256" key="1">
    <source>
        <dbReference type="SAM" id="MobiDB-lite"/>
    </source>
</evidence>
<reference evidence="3 4" key="1">
    <citation type="submission" date="2020-07" db="EMBL/GenBank/DDBJ databases">
        <title>Natrinema (YPL30) sp. nov. and Haloterrigena xxxxxx (YPL8) sp. nov., isolated from a salt mine.</title>
        <authorList>
            <person name="Cui H."/>
        </authorList>
    </citation>
    <scope>NUCLEOTIDE SEQUENCE [LARGE SCALE GENOMIC DNA]</scope>
    <source>
        <strain evidence="3 4">YPL13</strain>
    </source>
</reference>
<keyword evidence="2" id="KW-1133">Transmembrane helix</keyword>